<evidence type="ECO:0000313" key="6">
    <source>
        <dbReference type="Proteomes" id="UP001155027"/>
    </source>
</evidence>
<keyword evidence="5" id="KW-0269">Exonuclease</keyword>
<evidence type="ECO:0000256" key="1">
    <source>
        <dbReference type="ARBA" id="ARBA00022801"/>
    </source>
</evidence>
<feature type="compositionally biased region" description="Pro residues" evidence="3">
    <location>
        <begin position="300"/>
        <end position="309"/>
    </location>
</feature>
<dbReference type="GO" id="GO:0004527">
    <property type="term" value="F:exonuclease activity"/>
    <property type="evidence" value="ECO:0007669"/>
    <property type="project" value="UniProtKB-KW"/>
</dbReference>
<dbReference type="InterPro" id="IPR004843">
    <property type="entry name" value="Calcineurin-like_PHP"/>
</dbReference>
<feature type="region of interest" description="Disordered" evidence="3">
    <location>
        <begin position="284"/>
        <end position="309"/>
    </location>
</feature>
<organism evidence="5 6">
    <name type="scientific">Salinibacter ruber</name>
    <dbReference type="NCBI Taxonomy" id="146919"/>
    <lineage>
        <taxon>Bacteria</taxon>
        <taxon>Pseudomonadati</taxon>
        <taxon>Rhodothermota</taxon>
        <taxon>Rhodothermia</taxon>
        <taxon>Rhodothermales</taxon>
        <taxon>Salinibacteraceae</taxon>
        <taxon>Salinibacter</taxon>
    </lineage>
</organism>
<dbReference type="RefSeq" id="WP_341481103.1">
    <property type="nucleotide sequence ID" value="NZ_JANUAU010000001.1"/>
</dbReference>
<dbReference type="EMBL" id="JANUAU010000001">
    <property type="protein sequence ID" value="MCS3676360.1"/>
    <property type="molecule type" value="Genomic_DNA"/>
</dbReference>
<comment type="caution">
    <text evidence="5">The sequence shown here is derived from an EMBL/GenBank/DDBJ whole genome shotgun (WGS) entry which is preliminary data.</text>
</comment>
<dbReference type="PANTHER" id="PTHR30337">
    <property type="entry name" value="COMPONENT OF ATP-DEPENDENT DSDNA EXONUCLEASE"/>
    <property type="match status" value="1"/>
</dbReference>
<dbReference type="Gene3D" id="3.60.21.10">
    <property type="match status" value="1"/>
</dbReference>
<feature type="domain" description="Calcineurin-like phosphoesterase" evidence="4">
    <location>
        <begin position="7"/>
        <end position="201"/>
    </location>
</feature>
<feature type="coiled-coil region" evidence="2">
    <location>
        <begin position="333"/>
        <end position="360"/>
    </location>
</feature>
<evidence type="ECO:0000256" key="2">
    <source>
        <dbReference type="SAM" id="Coils"/>
    </source>
</evidence>
<sequence>MADASCRILCTGDLHLGRYPSRTQSRDRAWAVDSVWADTVSYAVEQAVDVVALTGDVVDDQNKRYEALGPLQRGLRRLEEAGIPVVAVAGNHDFDALPRLAEMVKAEHFHLLGRGGEWSTVTVAPEGRSPVQFVGWSFREAHEQASPVESFPDGRLRDDAPTVGLLHADLNATGSVYAPVSLGALRQCPVSAWLLGHIHAPSLRDDRSPLVLYPGSLQPLDPSEPGPHGPWRVEVAPDGTSTAPQLPRAPLRYEHLEVDVDAIDDEGAVEAAVTDAMRDRLRTAREEGSRVQYQKDGVPASPPSMPPPGHRGRYHMSLRDLLAATEDSERALADAILQEARSLHRDLERKERSLRRLRRDEVEAVLRRICDRAPTLEDGSPTETKDGST</sequence>
<keyword evidence="1" id="KW-0378">Hydrolase</keyword>
<name>A0A9X2Q0W6_9BACT</name>
<dbReference type="InterPro" id="IPR041796">
    <property type="entry name" value="Mre11_N"/>
</dbReference>
<dbReference type="Proteomes" id="UP001155027">
    <property type="component" value="Unassembled WGS sequence"/>
</dbReference>
<dbReference type="InterPro" id="IPR050535">
    <property type="entry name" value="DNA_Repair-Maintenance_Comp"/>
</dbReference>
<dbReference type="InterPro" id="IPR029052">
    <property type="entry name" value="Metallo-depent_PP-like"/>
</dbReference>
<proteinExistence type="predicted"/>
<accession>A0A9X2Q0W6</accession>
<evidence type="ECO:0000256" key="3">
    <source>
        <dbReference type="SAM" id="MobiDB-lite"/>
    </source>
</evidence>
<keyword evidence="5" id="KW-0540">Nuclease</keyword>
<gene>
    <name evidence="5" type="ORF">GGP71_000256</name>
</gene>
<reference evidence="5" key="1">
    <citation type="submission" date="2022-08" db="EMBL/GenBank/DDBJ databases">
        <title>Genomic Encyclopedia of Type Strains, Phase V (KMG-V): Genome sequencing to study the core and pangenomes of soil and plant-associated prokaryotes.</title>
        <authorList>
            <person name="Whitman W."/>
        </authorList>
    </citation>
    <scope>NUCLEOTIDE SEQUENCE</scope>
    <source>
        <strain evidence="5">0</strain>
    </source>
</reference>
<evidence type="ECO:0000259" key="4">
    <source>
        <dbReference type="Pfam" id="PF00149"/>
    </source>
</evidence>
<evidence type="ECO:0000313" key="5">
    <source>
        <dbReference type="EMBL" id="MCS3676360.1"/>
    </source>
</evidence>
<dbReference type="AlphaFoldDB" id="A0A9X2Q0W6"/>
<dbReference type="SUPFAM" id="SSF56300">
    <property type="entry name" value="Metallo-dependent phosphatases"/>
    <property type="match status" value="1"/>
</dbReference>
<keyword evidence="2" id="KW-0175">Coiled coil</keyword>
<dbReference type="CDD" id="cd00840">
    <property type="entry name" value="MPP_Mre11_N"/>
    <property type="match status" value="1"/>
</dbReference>
<protein>
    <submittedName>
        <fullName evidence="5">DNA repair exonuclease SbcCD nuclease subunit</fullName>
    </submittedName>
</protein>
<dbReference type="Pfam" id="PF00149">
    <property type="entry name" value="Metallophos"/>
    <property type="match status" value="1"/>
</dbReference>